<sequence length="124" mass="12891">MTLLEMLDRLAPAMRRHGVSHLTLAENDAALTLTLSPAAAAPVAQTMAPSVRQDTVPSPEMGVFRMGAIRPGSTVATGDILAFVEVGPVRLPVIAPAGGVVHTVLAQDGDTVGYHAPLFIIQSE</sequence>
<organism evidence="2 3">
    <name type="scientific">Komagataeibacter saccharivorans</name>
    <dbReference type="NCBI Taxonomy" id="265959"/>
    <lineage>
        <taxon>Bacteria</taxon>
        <taxon>Pseudomonadati</taxon>
        <taxon>Pseudomonadota</taxon>
        <taxon>Alphaproteobacteria</taxon>
        <taxon>Acetobacterales</taxon>
        <taxon>Acetobacteraceae</taxon>
        <taxon>Komagataeibacter</taxon>
    </lineage>
</organism>
<proteinExistence type="predicted"/>
<feature type="domain" description="Lipoyl-binding" evidence="1">
    <location>
        <begin position="55"/>
        <end position="121"/>
    </location>
</feature>
<keyword evidence="3" id="KW-1185">Reference proteome</keyword>
<dbReference type="InterPro" id="IPR000089">
    <property type="entry name" value="Biotin_lipoyl"/>
</dbReference>
<dbReference type="Gene3D" id="2.40.50.100">
    <property type="match status" value="1"/>
</dbReference>
<dbReference type="KEGG" id="ksc:CD178_02897"/>
<dbReference type="EMBL" id="CP023036">
    <property type="protein sequence ID" value="AXY23643.1"/>
    <property type="molecule type" value="Genomic_DNA"/>
</dbReference>
<dbReference type="AlphaFoldDB" id="A0A347WFK0"/>
<accession>A0A347WFK0</accession>
<evidence type="ECO:0000259" key="1">
    <source>
        <dbReference type="Pfam" id="PF00364"/>
    </source>
</evidence>
<evidence type="ECO:0000313" key="2">
    <source>
        <dbReference type="EMBL" id="AXY23643.1"/>
    </source>
</evidence>
<protein>
    <submittedName>
        <fullName evidence="2">Acetyl-CoA carboxylase biotin carboxyl carrier protein subunit</fullName>
    </submittedName>
</protein>
<dbReference type="CDD" id="cd06850">
    <property type="entry name" value="biotinyl_domain"/>
    <property type="match status" value="1"/>
</dbReference>
<dbReference type="OrthoDB" id="7282653at2"/>
<dbReference type="InterPro" id="IPR011053">
    <property type="entry name" value="Single_hybrid_motif"/>
</dbReference>
<dbReference type="SUPFAM" id="SSF51230">
    <property type="entry name" value="Single hybrid motif"/>
    <property type="match status" value="1"/>
</dbReference>
<dbReference type="RefSeq" id="WP_118963447.1">
    <property type="nucleotide sequence ID" value="NZ_CP023036.1"/>
</dbReference>
<name>A0A347WFK0_9PROT</name>
<reference evidence="2 3" key="1">
    <citation type="submission" date="2017-08" db="EMBL/GenBank/DDBJ databases">
        <title>Complete genome sequence of Gluconacetobacter saccharivorans CV1 isolated from Fermented Vinegar.</title>
        <authorList>
            <person name="Kim S.-Y."/>
        </authorList>
    </citation>
    <scope>NUCLEOTIDE SEQUENCE [LARGE SCALE GENOMIC DNA]</scope>
    <source>
        <strain evidence="2 3">CV1</strain>
    </source>
</reference>
<gene>
    <name evidence="2" type="ORF">CD178_02897</name>
</gene>
<dbReference type="Pfam" id="PF00364">
    <property type="entry name" value="Biotin_lipoyl"/>
    <property type="match status" value="1"/>
</dbReference>
<dbReference type="Proteomes" id="UP000264120">
    <property type="component" value="Chromosome"/>
</dbReference>
<evidence type="ECO:0000313" key="3">
    <source>
        <dbReference type="Proteomes" id="UP000264120"/>
    </source>
</evidence>